<gene>
    <name evidence="2" type="ORF">ASZ90_000857</name>
</gene>
<evidence type="ECO:0000313" key="2">
    <source>
        <dbReference type="EMBL" id="KUG29248.1"/>
    </source>
</evidence>
<dbReference type="Pfam" id="PF11188">
    <property type="entry name" value="DUF2975"/>
    <property type="match status" value="1"/>
</dbReference>
<dbReference type="EMBL" id="LNQE01000112">
    <property type="protein sequence ID" value="KUG29248.1"/>
    <property type="molecule type" value="Genomic_DNA"/>
</dbReference>
<keyword evidence="1" id="KW-1133">Transmembrane helix</keyword>
<protein>
    <recommendedName>
        <fullName evidence="3">DUF2975 domain-containing protein</fullName>
    </recommendedName>
</protein>
<feature type="transmembrane region" description="Helical" evidence="1">
    <location>
        <begin position="12"/>
        <end position="35"/>
    </location>
</feature>
<reference evidence="2" key="1">
    <citation type="journal article" date="2015" name="Proc. Natl. Acad. Sci. U.S.A.">
        <title>Networks of energetic and metabolic interactions define dynamics in microbial communities.</title>
        <authorList>
            <person name="Embree M."/>
            <person name="Liu J.K."/>
            <person name="Al-Bassam M.M."/>
            <person name="Zengler K."/>
        </authorList>
    </citation>
    <scope>NUCLEOTIDE SEQUENCE</scope>
</reference>
<accession>A0A0W8G7Z9</accession>
<keyword evidence="1" id="KW-0472">Membrane</keyword>
<evidence type="ECO:0000256" key="1">
    <source>
        <dbReference type="SAM" id="Phobius"/>
    </source>
</evidence>
<name>A0A0W8G7Z9_9ZZZZ</name>
<feature type="transmembrane region" description="Helical" evidence="1">
    <location>
        <begin position="147"/>
        <end position="163"/>
    </location>
</feature>
<sequence length="177" mass="19388">MDNLGRIRSASQAFSTLCLALMGLVPLCLAAYWLFLNELPHSMYAPLPVAPSAELGYGLRLLGFLVTMIPCGVLLYALSRLRRLFALYREGIIFDRRNVACYRDLGKALVCWAGAAFVQTPLLSIVITLPNPPGTRLLMLGVGSGELGFLFLGGLVLLVSWVMDEGRRLDEEQALTV</sequence>
<organism evidence="2">
    <name type="scientific">hydrocarbon metagenome</name>
    <dbReference type="NCBI Taxonomy" id="938273"/>
    <lineage>
        <taxon>unclassified sequences</taxon>
        <taxon>metagenomes</taxon>
        <taxon>ecological metagenomes</taxon>
    </lineage>
</organism>
<comment type="caution">
    <text evidence="2">The sequence shown here is derived from an EMBL/GenBank/DDBJ whole genome shotgun (WGS) entry which is preliminary data.</text>
</comment>
<proteinExistence type="predicted"/>
<dbReference type="InterPro" id="IPR021354">
    <property type="entry name" value="DUF2975"/>
</dbReference>
<keyword evidence="1" id="KW-0812">Transmembrane</keyword>
<feature type="transmembrane region" description="Helical" evidence="1">
    <location>
        <begin position="55"/>
        <end position="78"/>
    </location>
</feature>
<feature type="transmembrane region" description="Helical" evidence="1">
    <location>
        <begin position="105"/>
        <end position="127"/>
    </location>
</feature>
<dbReference type="AlphaFoldDB" id="A0A0W8G7Z9"/>
<evidence type="ECO:0008006" key="3">
    <source>
        <dbReference type="Google" id="ProtNLM"/>
    </source>
</evidence>